<keyword evidence="2" id="KW-1185">Reference proteome</keyword>
<evidence type="ECO:0000313" key="2">
    <source>
        <dbReference type="Proteomes" id="UP001153618"/>
    </source>
</evidence>
<reference evidence="1" key="1">
    <citation type="submission" date="2021-07" db="EMBL/GenBank/DDBJ databases">
        <authorList>
            <person name="Branca A.L. A."/>
        </authorList>
    </citation>
    <scope>NUCLEOTIDE SEQUENCE</scope>
</reference>
<organism evidence="1 2">
    <name type="scientific">Penicillium olsonii</name>
    <dbReference type="NCBI Taxonomy" id="99116"/>
    <lineage>
        <taxon>Eukaryota</taxon>
        <taxon>Fungi</taxon>
        <taxon>Dikarya</taxon>
        <taxon>Ascomycota</taxon>
        <taxon>Pezizomycotina</taxon>
        <taxon>Eurotiomycetes</taxon>
        <taxon>Eurotiomycetidae</taxon>
        <taxon>Eurotiales</taxon>
        <taxon>Aspergillaceae</taxon>
        <taxon>Penicillium</taxon>
    </lineage>
</organism>
<accession>A0A9W4MMX0</accession>
<evidence type="ECO:0000313" key="1">
    <source>
        <dbReference type="EMBL" id="CAG7981607.1"/>
    </source>
</evidence>
<comment type="caution">
    <text evidence="1">The sequence shown here is derived from an EMBL/GenBank/DDBJ whole genome shotgun (WGS) entry which is preliminary data.</text>
</comment>
<protein>
    <submittedName>
        <fullName evidence="1">Uncharacterized protein</fullName>
    </submittedName>
</protein>
<name>A0A9W4MMX0_PENOL</name>
<gene>
    <name evidence="1" type="ORF">POLS_LOCUS1318</name>
</gene>
<dbReference type="OrthoDB" id="4177029at2759"/>
<sequence>MGSLWYCCRCTFGPHNASLHEACIQCGTPRCSRCTEQKVSDSLTLHSHNYEATSAYPAVVPMSSPPTPTFKPMAMGIDVPELPRLKALPRADCTDISSTSLYGTRSHGETYLYICCACNDGPKIYNHQPRCVECGHVSCDRCVHVK</sequence>
<dbReference type="AlphaFoldDB" id="A0A9W4MMX0"/>
<proteinExistence type="predicted"/>
<dbReference type="EMBL" id="CAJVOS010000010">
    <property type="protein sequence ID" value="CAG7981607.1"/>
    <property type="molecule type" value="Genomic_DNA"/>
</dbReference>
<dbReference type="Proteomes" id="UP001153618">
    <property type="component" value="Unassembled WGS sequence"/>
</dbReference>